<comment type="subcellular location">
    <subcellularLocation>
        <location evidence="1">Cytoplasm</location>
    </subcellularLocation>
</comment>
<feature type="domain" description="HTH merR-type" evidence="7">
    <location>
        <begin position="1"/>
        <end position="69"/>
    </location>
</feature>
<keyword evidence="9" id="KW-1185">Reference proteome</keyword>
<dbReference type="AlphaFoldDB" id="A0AAE3N4Q2"/>
<accession>A0AAE3N4Q2</accession>
<dbReference type="InterPro" id="IPR011789">
    <property type="entry name" value="CueR"/>
</dbReference>
<dbReference type="PANTHER" id="PTHR30204">
    <property type="entry name" value="REDOX-CYCLING DRUG-SENSING TRANSCRIPTIONAL ACTIVATOR SOXR"/>
    <property type="match status" value="1"/>
</dbReference>
<dbReference type="InterPro" id="IPR000551">
    <property type="entry name" value="MerR-type_HTH_dom"/>
</dbReference>
<evidence type="ECO:0000256" key="1">
    <source>
        <dbReference type="ARBA" id="ARBA00004496"/>
    </source>
</evidence>
<dbReference type="InterPro" id="IPR009061">
    <property type="entry name" value="DNA-bd_dom_put_sf"/>
</dbReference>
<dbReference type="Pfam" id="PF09278">
    <property type="entry name" value="MerR-DNA-bind"/>
    <property type="match status" value="1"/>
</dbReference>
<organism evidence="8 9">
    <name type="scientific">Ectorhizobium quercum</name>
    <dbReference type="NCBI Taxonomy" id="2965071"/>
    <lineage>
        <taxon>Bacteria</taxon>
        <taxon>Pseudomonadati</taxon>
        <taxon>Pseudomonadota</taxon>
        <taxon>Alphaproteobacteria</taxon>
        <taxon>Hyphomicrobiales</taxon>
        <taxon>Rhizobiaceae</taxon>
        <taxon>Ectorhizobium</taxon>
    </lineage>
</organism>
<dbReference type="PRINTS" id="PR00040">
    <property type="entry name" value="HTHMERR"/>
</dbReference>
<dbReference type="EMBL" id="JANFPI010000005">
    <property type="protein sequence ID" value="MCX8998477.1"/>
    <property type="molecule type" value="Genomic_DNA"/>
</dbReference>
<dbReference type="PANTHER" id="PTHR30204:SF94">
    <property type="entry name" value="HEAVY METAL-DEPENDENT TRANSCRIPTIONAL REGULATOR HI_0293-RELATED"/>
    <property type="match status" value="1"/>
</dbReference>
<proteinExistence type="predicted"/>
<evidence type="ECO:0000313" key="9">
    <source>
        <dbReference type="Proteomes" id="UP001208771"/>
    </source>
</evidence>
<evidence type="ECO:0000256" key="5">
    <source>
        <dbReference type="ARBA" id="ARBA00023163"/>
    </source>
</evidence>
<dbReference type="InterPro" id="IPR015358">
    <property type="entry name" value="Tscrpt_reg_MerR_DNA-bd"/>
</dbReference>
<dbReference type="SMART" id="SM00422">
    <property type="entry name" value="HTH_MERR"/>
    <property type="match status" value="1"/>
</dbReference>
<gene>
    <name evidence="8" type="primary">cueR</name>
    <name evidence="8" type="ORF">NOF55_15285</name>
</gene>
<evidence type="ECO:0000256" key="2">
    <source>
        <dbReference type="ARBA" id="ARBA00022490"/>
    </source>
</evidence>
<sequence length="148" mass="16230">MNIGEAAAASGVSAKMIRYYEEIGLIPKADRTASNYRTYGMETVHSLRFIRRARELGFPLEETATLLKLWADRSRSSASVKRVAQGHVAALERKIAGLQDMLSTLRHLVHCCDGDERPDCPILNDLAGGERPACHGANDKPEPEGNTP</sequence>
<dbReference type="InterPro" id="IPR047057">
    <property type="entry name" value="MerR_fam"/>
</dbReference>
<name>A0AAE3N4Q2_9HYPH</name>
<dbReference type="GO" id="GO:0045893">
    <property type="term" value="P:positive regulation of DNA-templated transcription"/>
    <property type="evidence" value="ECO:0007669"/>
    <property type="project" value="InterPro"/>
</dbReference>
<dbReference type="Pfam" id="PF00376">
    <property type="entry name" value="MerR"/>
    <property type="match status" value="1"/>
</dbReference>
<evidence type="ECO:0000313" key="8">
    <source>
        <dbReference type="EMBL" id="MCX8998477.1"/>
    </source>
</evidence>
<keyword evidence="4" id="KW-0238">DNA-binding</keyword>
<dbReference type="NCBIfam" id="TIGR02044">
    <property type="entry name" value="CueR"/>
    <property type="match status" value="1"/>
</dbReference>
<evidence type="ECO:0000259" key="7">
    <source>
        <dbReference type="PROSITE" id="PS50937"/>
    </source>
</evidence>
<dbReference type="GO" id="GO:0003677">
    <property type="term" value="F:DNA binding"/>
    <property type="evidence" value="ECO:0007669"/>
    <property type="project" value="UniProtKB-KW"/>
</dbReference>
<feature type="region of interest" description="Disordered" evidence="6">
    <location>
        <begin position="129"/>
        <end position="148"/>
    </location>
</feature>
<reference evidence="8" key="1">
    <citation type="submission" date="2022-07" db="EMBL/GenBank/DDBJ databases">
        <title>Ectorhizobium quercum gen.nov., sp. nov.</title>
        <authorList>
            <person name="Ma T."/>
            <person name="Li Y."/>
        </authorList>
    </citation>
    <scope>NUCLEOTIDE SEQUENCE</scope>
    <source>
        <strain evidence="8">BDR2-2</strain>
    </source>
</reference>
<dbReference type="PROSITE" id="PS50937">
    <property type="entry name" value="HTH_MERR_2"/>
    <property type="match status" value="1"/>
</dbReference>
<dbReference type="SUPFAM" id="SSF46955">
    <property type="entry name" value="Putative DNA-binding domain"/>
    <property type="match status" value="1"/>
</dbReference>
<evidence type="ECO:0000256" key="3">
    <source>
        <dbReference type="ARBA" id="ARBA00023015"/>
    </source>
</evidence>
<evidence type="ECO:0000256" key="4">
    <source>
        <dbReference type="ARBA" id="ARBA00023125"/>
    </source>
</evidence>
<keyword evidence="2" id="KW-0963">Cytoplasm</keyword>
<dbReference type="PROSITE" id="PS00552">
    <property type="entry name" value="HTH_MERR_1"/>
    <property type="match status" value="1"/>
</dbReference>
<dbReference type="RefSeq" id="WP_306412268.1">
    <property type="nucleotide sequence ID" value="NZ_JANFPI010000005.1"/>
</dbReference>
<dbReference type="GO" id="GO:0003700">
    <property type="term" value="F:DNA-binding transcription factor activity"/>
    <property type="evidence" value="ECO:0007669"/>
    <property type="project" value="InterPro"/>
</dbReference>
<comment type="caution">
    <text evidence="8">The sequence shown here is derived from an EMBL/GenBank/DDBJ whole genome shotgun (WGS) entry which is preliminary data.</text>
</comment>
<keyword evidence="3" id="KW-0805">Transcription regulation</keyword>
<dbReference type="Proteomes" id="UP001208771">
    <property type="component" value="Unassembled WGS sequence"/>
</dbReference>
<protein>
    <submittedName>
        <fullName evidence="8">Cu(I)-responsive transcriptional regulator</fullName>
    </submittedName>
</protein>
<dbReference type="CDD" id="cd01108">
    <property type="entry name" value="HTH_CueR"/>
    <property type="match status" value="1"/>
</dbReference>
<keyword evidence="5" id="KW-0804">Transcription</keyword>
<dbReference type="Gene3D" id="1.10.1660.10">
    <property type="match status" value="1"/>
</dbReference>
<dbReference type="GO" id="GO:0005507">
    <property type="term" value="F:copper ion binding"/>
    <property type="evidence" value="ECO:0007669"/>
    <property type="project" value="InterPro"/>
</dbReference>
<feature type="compositionally biased region" description="Basic and acidic residues" evidence="6">
    <location>
        <begin position="137"/>
        <end position="148"/>
    </location>
</feature>
<dbReference type="GO" id="GO:0005737">
    <property type="term" value="C:cytoplasm"/>
    <property type="evidence" value="ECO:0007669"/>
    <property type="project" value="UniProtKB-SubCell"/>
</dbReference>
<evidence type="ECO:0000256" key="6">
    <source>
        <dbReference type="SAM" id="MobiDB-lite"/>
    </source>
</evidence>